<feature type="signal peptide" evidence="1">
    <location>
        <begin position="1"/>
        <end position="26"/>
    </location>
</feature>
<keyword evidence="1" id="KW-0732">Signal</keyword>
<comment type="caution">
    <text evidence="2">The sequence shown here is derived from an EMBL/GenBank/DDBJ whole genome shotgun (WGS) entry which is preliminary data.</text>
</comment>
<name>A0ABQ9WWT1_9EUKA</name>
<protein>
    <recommendedName>
        <fullName evidence="4">Secreted protein</fullName>
    </recommendedName>
</protein>
<accession>A0ABQ9WWT1</accession>
<evidence type="ECO:0000313" key="3">
    <source>
        <dbReference type="Proteomes" id="UP001281761"/>
    </source>
</evidence>
<proteinExistence type="predicted"/>
<reference evidence="2 3" key="1">
    <citation type="journal article" date="2022" name="bioRxiv">
        <title>Genomics of Preaxostyla Flagellates Illuminates Evolutionary Transitions and the Path Towards Mitochondrial Loss.</title>
        <authorList>
            <person name="Novak L.V.F."/>
            <person name="Treitli S.C."/>
            <person name="Pyrih J."/>
            <person name="Halakuc P."/>
            <person name="Pipaliya S.V."/>
            <person name="Vacek V."/>
            <person name="Brzon O."/>
            <person name="Soukal P."/>
            <person name="Eme L."/>
            <person name="Dacks J.B."/>
            <person name="Karnkowska A."/>
            <person name="Elias M."/>
            <person name="Hampl V."/>
        </authorList>
    </citation>
    <scope>NUCLEOTIDE SEQUENCE [LARGE SCALE GENOMIC DNA]</scope>
    <source>
        <strain evidence="2">NAU3</strain>
        <tissue evidence="2">Gut</tissue>
    </source>
</reference>
<organism evidence="2 3">
    <name type="scientific">Blattamonas nauphoetae</name>
    <dbReference type="NCBI Taxonomy" id="2049346"/>
    <lineage>
        <taxon>Eukaryota</taxon>
        <taxon>Metamonada</taxon>
        <taxon>Preaxostyla</taxon>
        <taxon>Oxymonadida</taxon>
        <taxon>Blattamonas</taxon>
    </lineage>
</organism>
<evidence type="ECO:0000313" key="2">
    <source>
        <dbReference type="EMBL" id="KAK2943985.1"/>
    </source>
</evidence>
<dbReference type="EMBL" id="JARBJD010000319">
    <property type="protein sequence ID" value="KAK2943985.1"/>
    <property type="molecule type" value="Genomic_DNA"/>
</dbReference>
<sequence>MALRHTCLAQNRIAIPLIFFLPICWLLPTPNHSPESYLPTSNCVKDEQSKPSPFHFRPFSLLLHALSPPRQDLLYDGRFSCLLLDNTLFLLLLSISTESWSKLTNCSAELCSSFSTCQLLIRIFPRHPPPHRFAVITLSRRAGCVHQHISAVGPHSCVVLLVPRHSSSF</sequence>
<evidence type="ECO:0008006" key="4">
    <source>
        <dbReference type="Google" id="ProtNLM"/>
    </source>
</evidence>
<dbReference type="Proteomes" id="UP001281761">
    <property type="component" value="Unassembled WGS sequence"/>
</dbReference>
<keyword evidence="3" id="KW-1185">Reference proteome</keyword>
<feature type="chain" id="PRO_5047010833" description="Secreted protein" evidence="1">
    <location>
        <begin position="27"/>
        <end position="169"/>
    </location>
</feature>
<gene>
    <name evidence="2" type="ORF">BLNAU_21074</name>
</gene>
<evidence type="ECO:0000256" key="1">
    <source>
        <dbReference type="SAM" id="SignalP"/>
    </source>
</evidence>